<dbReference type="SMART" id="SM00228">
    <property type="entry name" value="PDZ"/>
    <property type="match status" value="1"/>
</dbReference>
<evidence type="ECO:0000313" key="3">
    <source>
        <dbReference type="EMBL" id="MFC6999391.1"/>
    </source>
</evidence>
<name>A0ABW2DSA5_9BACT</name>
<keyword evidence="4" id="KW-1185">Reference proteome</keyword>
<accession>A0ABW2DSA5</accession>
<dbReference type="Pfam" id="PF17899">
    <property type="entry name" value="Peptidase_M61_N"/>
    <property type="match status" value="1"/>
</dbReference>
<dbReference type="EMBL" id="JBHSYQ010000015">
    <property type="protein sequence ID" value="MFC6999391.1"/>
    <property type="molecule type" value="Genomic_DNA"/>
</dbReference>
<gene>
    <name evidence="3" type="ORF">ACFQHR_17275</name>
</gene>
<feature type="chain" id="PRO_5046675253" evidence="1">
    <location>
        <begin position="27"/>
        <end position="600"/>
    </location>
</feature>
<dbReference type="InterPro" id="IPR007963">
    <property type="entry name" value="Peptidase_M61_catalytic"/>
</dbReference>
<dbReference type="Gene3D" id="2.60.40.3650">
    <property type="match status" value="1"/>
</dbReference>
<dbReference type="InterPro" id="IPR001478">
    <property type="entry name" value="PDZ"/>
</dbReference>
<dbReference type="SUPFAM" id="SSF55486">
    <property type="entry name" value="Metalloproteases ('zincins'), catalytic domain"/>
    <property type="match status" value="1"/>
</dbReference>
<reference evidence="4" key="1">
    <citation type="journal article" date="2019" name="Int. J. Syst. Evol. Microbiol.">
        <title>The Global Catalogue of Microorganisms (GCM) 10K type strain sequencing project: providing services to taxonomists for standard genome sequencing and annotation.</title>
        <authorList>
            <consortium name="The Broad Institute Genomics Platform"/>
            <consortium name="The Broad Institute Genome Sequencing Center for Infectious Disease"/>
            <person name="Wu L."/>
            <person name="Ma J."/>
        </authorList>
    </citation>
    <scope>NUCLEOTIDE SEQUENCE [LARGE SCALE GENOMIC DNA]</scope>
    <source>
        <strain evidence="4">CGMCC 4.7393</strain>
    </source>
</reference>
<organism evidence="3 4">
    <name type="scientific">Rufibacter roseus</name>
    <dbReference type="NCBI Taxonomy" id="1567108"/>
    <lineage>
        <taxon>Bacteria</taxon>
        <taxon>Pseudomonadati</taxon>
        <taxon>Bacteroidota</taxon>
        <taxon>Cytophagia</taxon>
        <taxon>Cytophagales</taxon>
        <taxon>Hymenobacteraceae</taxon>
        <taxon>Rufibacter</taxon>
    </lineage>
</organism>
<dbReference type="Proteomes" id="UP001596405">
    <property type="component" value="Unassembled WGS sequence"/>
</dbReference>
<dbReference type="Gene3D" id="1.10.390.10">
    <property type="entry name" value="Neutral Protease Domain 2"/>
    <property type="match status" value="1"/>
</dbReference>
<keyword evidence="1" id="KW-0732">Signal</keyword>
<dbReference type="PIRSF" id="PIRSF016493">
    <property type="entry name" value="Glycyl_aminpptds"/>
    <property type="match status" value="1"/>
</dbReference>
<dbReference type="Pfam" id="PF05299">
    <property type="entry name" value="Peptidase_M61"/>
    <property type="match status" value="1"/>
</dbReference>
<feature type="signal peptide" evidence="1">
    <location>
        <begin position="1"/>
        <end position="26"/>
    </location>
</feature>
<evidence type="ECO:0000313" key="4">
    <source>
        <dbReference type="Proteomes" id="UP001596405"/>
    </source>
</evidence>
<evidence type="ECO:0000259" key="2">
    <source>
        <dbReference type="PROSITE" id="PS50106"/>
    </source>
</evidence>
<protein>
    <submittedName>
        <fullName evidence="3">M61 family metallopeptidase</fullName>
    </submittedName>
</protein>
<dbReference type="PROSITE" id="PS50106">
    <property type="entry name" value="PDZ"/>
    <property type="match status" value="1"/>
</dbReference>
<evidence type="ECO:0000256" key="1">
    <source>
        <dbReference type="SAM" id="SignalP"/>
    </source>
</evidence>
<proteinExistence type="predicted"/>
<dbReference type="RefSeq" id="WP_239693313.1">
    <property type="nucleotide sequence ID" value="NZ_JBHSYQ010000015.1"/>
</dbReference>
<comment type="caution">
    <text evidence="3">The sequence shown here is derived from an EMBL/GenBank/DDBJ whole genome shotgun (WGS) entry which is preliminary data.</text>
</comment>
<dbReference type="InterPro" id="IPR036034">
    <property type="entry name" value="PDZ_sf"/>
</dbReference>
<dbReference type="Gene3D" id="2.30.42.10">
    <property type="match status" value="1"/>
</dbReference>
<sequence>MQRRIRSWALCFMVLLALATTTNAAAAPTISYRLSMPEPHTHYFEVEMKLNDFNKKTLDLTMPVWAPGSYLIREFAKNVEGFEAFVGGKKVSSNKIDKNTWRVAHGGKDVTIKYKVYAYEISVRTSFIDASHGYLNGTSVFMYPEGYKNLPSTLTVQPYEEWSKVSTGLPKVAGQNFTYRAENYDVLADSPIEIGNHEIYSFTSNGVLHEVAMYGPGNYNPERLMADMKKITEQSTKVFGELPVNYYLFIVHNLHSGGGGLEHLNSTTLQTTRTNYGTERGYRGFLSLVAHEYFHLWNVKRLRPIELGPFDYDQENYTRMLWMSEGFTSYYDDLLVRRAGLMSERDYLDIIGSSITSVENSPGNKVMSAAESSFNAWIKQYRPDENSYNTHLSYYSKGAIIGLLIDMEIRNATNGSKDLDDLMRYLYELHYKKQKRGYTEKEFQQGVEKLVGRSMEDFFQKYIYGTESPDYNSYLKAVGVQLVDSNKNSNEPLLGAGISTASGKPVITTVTRNGSAWQAGLNVNDEIIAVNGFRVTDDINKSVPAYEVGDVMELVISRAGQLMVIPVKLHKNETVRYRAEKEATLTAEQRKNYQDWQDID</sequence>
<dbReference type="InterPro" id="IPR040756">
    <property type="entry name" value="Peptidase_M61_N"/>
</dbReference>
<feature type="domain" description="PDZ" evidence="2">
    <location>
        <begin position="482"/>
        <end position="532"/>
    </location>
</feature>
<dbReference type="InterPro" id="IPR027268">
    <property type="entry name" value="Peptidase_M4/M1_CTD_sf"/>
</dbReference>
<dbReference type="SUPFAM" id="SSF50156">
    <property type="entry name" value="PDZ domain-like"/>
    <property type="match status" value="1"/>
</dbReference>
<dbReference type="InterPro" id="IPR024191">
    <property type="entry name" value="Peptidase_M61"/>
</dbReference>